<evidence type="ECO:0000313" key="2">
    <source>
        <dbReference type="Proteomes" id="UP001161389"/>
    </source>
</evidence>
<name>A0AA37W912_9GAMM</name>
<accession>A0AA37W912</accession>
<evidence type="ECO:0000313" key="1">
    <source>
        <dbReference type="EMBL" id="GLQ32141.1"/>
    </source>
</evidence>
<dbReference type="Proteomes" id="UP001161389">
    <property type="component" value="Unassembled WGS sequence"/>
</dbReference>
<keyword evidence="2" id="KW-1185">Reference proteome</keyword>
<dbReference type="AlphaFoldDB" id="A0AA37W912"/>
<proteinExistence type="predicted"/>
<sequence length="55" mass="6277">MLRFRWSVIIRKPCMSARINHVGYRLFATGYLQKIAQNMISLATLNVKPLIDLGG</sequence>
<reference evidence="1" key="2">
    <citation type="submission" date="2023-01" db="EMBL/GenBank/DDBJ databases">
        <title>Draft genome sequence of Litoribrevibacter albus strain NBRC 110071.</title>
        <authorList>
            <person name="Sun Q."/>
            <person name="Mori K."/>
        </authorList>
    </citation>
    <scope>NUCLEOTIDE SEQUENCE</scope>
    <source>
        <strain evidence="1">NBRC 110071</strain>
    </source>
</reference>
<comment type="caution">
    <text evidence="1">The sequence shown here is derived from an EMBL/GenBank/DDBJ whole genome shotgun (WGS) entry which is preliminary data.</text>
</comment>
<gene>
    <name evidence="1" type="ORF">GCM10007876_26200</name>
</gene>
<reference evidence="1" key="1">
    <citation type="journal article" date="2014" name="Int. J. Syst. Evol. Microbiol.">
        <title>Complete genome sequence of Corynebacterium casei LMG S-19264T (=DSM 44701T), isolated from a smear-ripened cheese.</title>
        <authorList>
            <consortium name="US DOE Joint Genome Institute (JGI-PGF)"/>
            <person name="Walter F."/>
            <person name="Albersmeier A."/>
            <person name="Kalinowski J."/>
            <person name="Ruckert C."/>
        </authorList>
    </citation>
    <scope>NUCLEOTIDE SEQUENCE</scope>
    <source>
        <strain evidence="1">NBRC 110071</strain>
    </source>
</reference>
<dbReference type="EMBL" id="BSNM01000015">
    <property type="protein sequence ID" value="GLQ32141.1"/>
    <property type="molecule type" value="Genomic_DNA"/>
</dbReference>
<protein>
    <submittedName>
        <fullName evidence="1">Uncharacterized protein</fullName>
    </submittedName>
</protein>
<organism evidence="1 2">
    <name type="scientific">Litoribrevibacter albus</name>
    <dbReference type="NCBI Taxonomy" id="1473156"/>
    <lineage>
        <taxon>Bacteria</taxon>
        <taxon>Pseudomonadati</taxon>
        <taxon>Pseudomonadota</taxon>
        <taxon>Gammaproteobacteria</taxon>
        <taxon>Oceanospirillales</taxon>
        <taxon>Oceanospirillaceae</taxon>
        <taxon>Litoribrevibacter</taxon>
    </lineage>
</organism>